<evidence type="ECO:0000313" key="2">
    <source>
        <dbReference type="Proteomes" id="UP000886501"/>
    </source>
</evidence>
<reference evidence="1" key="2">
    <citation type="journal article" date="2020" name="Nat. Commun.">
        <title>Large-scale genome sequencing of mycorrhizal fungi provides insights into the early evolution of symbiotic traits.</title>
        <authorList>
            <person name="Miyauchi S."/>
            <person name="Kiss E."/>
            <person name="Kuo A."/>
            <person name="Drula E."/>
            <person name="Kohler A."/>
            <person name="Sanchez-Garcia M."/>
            <person name="Morin E."/>
            <person name="Andreopoulos B."/>
            <person name="Barry K.W."/>
            <person name="Bonito G."/>
            <person name="Buee M."/>
            <person name="Carver A."/>
            <person name="Chen C."/>
            <person name="Cichocki N."/>
            <person name="Clum A."/>
            <person name="Culley D."/>
            <person name="Crous P.W."/>
            <person name="Fauchery L."/>
            <person name="Girlanda M."/>
            <person name="Hayes R.D."/>
            <person name="Keri Z."/>
            <person name="LaButti K."/>
            <person name="Lipzen A."/>
            <person name="Lombard V."/>
            <person name="Magnuson J."/>
            <person name="Maillard F."/>
            <person name="Murat C."/>
            <person name="Nolan M."/>
            <person name="Ohm R.A."/>
            <person name="Pangilinan J."/>
            <person name="Pereira M.F."/>
            <person name="Perotto S."/>
            <person name="Peter M."/>
            <person name="Pfister S."/>
            <person name="Riley R."/>
            <person name="Sitrit Y."/>
            <person name="Stielow J.B."/>
            <person name="Szollosi G."/>
            <person name="Zifcakova L."/>
            <person name="Stursova M."/>
            <person name="Spatafora J.W."/>
            <person name="Tedersoo L."/>
            <person name="Vaario L.M."/>
            <person name="Yamada A."/>
            <person name="Yan M."/>
            <person name="Wang P."/>
            <person name="Xu J."/>
            <person name="Bruns T."/>
            <person name="Baldrian P."/>
            <person name="Vilgalys R."/>
            <person name="Dunand C."/>
            <person name="Henrissat B."/>
            <person name="Grigoriev I.V."/>
            <person name="Hibbett D."/>
            <person name="Nagy L.G."/>
            <person name="Martin F.M."/>
        </authorList>
    </citation>
    <scope>NUCLEOTIDE SEQUENCE</scope>
    <source>
        <strain evidence="1">P2</strain>
    </source>
</reference>
<dbReference type="Proteomes" id="UP000886501">
    <property type="component" value="Unassembled WGS sequence"/>
</dbReference>
<feature type="non-terminal residue" evidence="1">
    <location>
        <position position="310"/>
    </location>
</feature>
<protein>
    <submittedName>
        <fullName evidence="1">Uncharacterized protein</fullName>
    </submittedName>
</protein>
<dbReference type="EMBL" id="MU118025">
    <property type="protein sequence ID" value="KAF9647845.1"/>
    <property type="molecule type" value="Genomic_DNA"/>
</dbReference>
<evidence type="ECO:0000313" key="1">
    <source>
        <dbReference type="EMBL" id="KAF9647845.1"/>
    </source>
</evidence>
<organism evidence="1 2">
    <name type="scientific">Thelephora ganbajun</name>
    <name type="common">Ganba fungus</name>
    <dbReference type="NCBI Taxonomy" id="370292"/>
    <lineage>
        <taxon>Eukaryota</taxon>
        <taxon>Fungi</taxon>
        <taxon>Dikarya</taxon>
        <taxon>Basidiomycota</taxon>
        <taxon>Agaricomycotina</taxon>
        <taxon>Agaricomycetes</taxon>
        <taxon>Thelephorales</taxon>
        <taxon>Thelephoraceae</taxon>
        <taxon>Thelephora</taxon>
    </lineage>
</organism>
<reference evidence="1" key="1">
    <citation type="submission" date="2019-10" db="EMBL/GenBank/DDBJ databases">
        <authorList>
            <consortium name="DOE Joint Genome Institute"/>
            <person name="Kuo A."/>
            <person name="Miyauchi S."/>
            <person name="Kiss E."/>
            <person name="Drula E."/>
            <person name="Kohler A."/>
            <person name="Sanchez-Garcia M."/>
            <person name="Andreopoulos B."/>
            <person name="Barry K.W."/>
            <person name="Bonito G."/>
            <person name="Buee M."/>
            <person name="Carver A."/>
            <person name="Chen C."/>
            <person name="Cichocki N."/>
            <person name="Clum A."/>
            <person name="Culley D."/>
            <person name="Crous P.W."/>
            <person name="Fauchery L."/>
            <person name="Girlanda M."/>
            <person name="Hayes R."/>
            <person name="Keri Z."/>
            <person name="Labutti K."/>
            <person name="Lipzen A."/>
            <person name="Lombard V."/>
            <person name="Magnuson J."/>
            <person name="Maillard F."/>
            <person name="Morin E."/>
            <person name="Murat C."/>
            <person name="Nolan M."/>
            <person name="Ohm R."/>
            <person name="Pangilinan J."/>
            <person name="Pereira M."/>
            <person name="Perotto S."/>
            <person name="Peter M."/>
            <person name="Riley R."/>
            <person name="Sitrit Y."/>
            <person name="Stielow B."/>
            <person name="Szollosi G."/>
            <person name="Zifcakova L."/>
            <person name="Stursova M."/>
            <person name="Spatafora J.W."/>
            <person name="Tedersoo L."/>
            <person name="Vaario L.-M."/>
            <person name="Yamada A."/>
            <person name="Yan M."/>
            <person name="Wang P."/>
            <person name="Xu J."/>
            <person name="Bruns T."/>
            <person name="Baldrian P."/>
            <person name="Vilgalys R."/>
            <person name="Henrissat B."/>
            <person name="Grigoriev I.V."/>
            <person name="Hibbett D."/>
            <person name="Nagy L.G."/>
            <person name="Martin F.M."/>
        </authorList>
    </citation>
    <scope>NUCLEOTIDE SEQUENCE</scope>
    <source>
        <strain evidence="1">P2</strain>
    </source>
</reference>
<accession>A0ACB6ZDM5</accession>
<comment type="caution">
    <text evidence="1">The sequence shown here is derived from an EMBL/GenBank/DDBJ whole genome shotgun (WGS) entry which is preliminary data.</text>
</comment>
<keyword evidence="2" id="KW-1185">Reference proteome</keyword>
<sequence>LVITSVLSLIAASGLLLAIASSWWNTRESKDPHLFVRTGAAPYFVSMLICDVFQSVGSIMNAQWVQSSSVHVGAFCTSQAVIKHIADVGVAIWYVIALHTFSLLFFGITTPRWAALIALISANAIIILLVCLGPTVLDSKTRGPFYGISGYWCWITDEYQSERITMAYMIMFLSAVLSFILYTLVFLRMRGNIVVSGFYIRFRLAKNENWRGRLFAQSYALKIARQMLLYVAYTIVILPMAVARFCELSGRSVPFTVMIFSDVVFLLSGMVNVLLFCATRRILPDQSVVPGWRGLFKLSGITESNPSQDT</sequence>
<name>A0ACB6ZDM5_THEGA</name>
<gene>
    <name evidence="1" type="ORF">BDM02DRAFT_3079599</name>
</gene>
<feature type="non-terminal residue" evidence="1">
    <location>
        <position position="1"/>
    </location>
</feature>
<proteinExistence type="predicted"/>